<evidence type="ECO:0000256" key="7">
    <source>
        <dbReference type="ARBA" id="ARBA00022884"/>
    </source>
</evidence>
<comment type="caution">
    <text evidence="11">The sequence shown here is derived from an EMBL/GenBank/DDBJ whole genome shotgun (WGS) entry which is preliminary data.</text>
</comment>
<dbReference type="Gene3D" id="4.10.60.30">
    <property type="entry name" value="Nanos, RNA-binding domain"/>
    <property type="match status" value="2"/>
</dbReference>
<reference evidence="11" key="1">
    <citation type="journal article" date="2023" name="Front. Mar. Sci.">
        <title>A new Merluccius polli reference genome to investigate the effects of global change in West African waters.</title>
        <authorList>
            <person name="Mateo J.L."/>
            <person name="Blanco-Fernandez C."/>
            <person name="Garcia-Vazquez E."/>
            <person name="Machado-Schiaffino G."/>
        </authorList>
    </citation>
    <scope>NUCLEOTIDE SEQUENCE</scope>
    <source>
        <strain evidence="11">C29</strain>
        <tissue evidence="11">Fin</tissue>
    </source>
</reference>
<feature type="compositionally biased region" description="Basic and acidic residues" evidence="9">
    <location>
        <begin position="230"/>
        <end position="244"/>
    </location>
</feature>
<feature type="compositionally biased region" description="Basic and acidic residues" evidence="9">
    <location>
        <begin position="162"/>
        <end position="173"/>
    </location>
</feature>
<name>A0AA47NDA5_MERPO</name>
<dbReference type="EMBL" id="JAOPHQ010000028">
    <property type="protein sequence ID" value="KAK0156129.1"/>
    <property type="molecule type" value="Genomic_DNA"/>
</dbReference>
<evidence type="ECO:0000313" key="11">
    <source>
        <dbReference type="EMBL" id="KAK0156129.1"/>
    </source>
</evidence>
<keyword evidence="3" id="KW-0479">Metal-binding</keyword>
<dbReference type="InterPro" id="IPR024161">
    <property type="entry name" value="Znf_nanos-typ"/>
</dbReference>
<feature type="region of interest" description="Disordered" evidence="9">
    <location>
        <begin position="58"/>
        <end position="77"/>
    </location>
</feature>
<dbReference type="PANTHER" id="PTHR12887">
    <property type="entry name" value="NANOS PROTEIN"/>
    <property type="match status" value="1"/>
</dbReference>
<keyword evidence="2" id="KW-0963">Cytoplasm</keyword>
<evidence type="ECO:0000256" key="5">
    <source>
        <dbReference type="ARBA" id="ARBA00022833"/>
    </source>
</evidence>
<feature type="compositionally biased region" description="Gly residues" evidence="9">
    <location>
        <begin position="338"/>
        <end position="347"/>
    </location>
</feature>
<evidence type="ECO:0000256" key="8">
    <source>
        <dbReference type="PROSITE-ProRule" id="PRU00855"/>
    </source>
</evidence>
<dbReference type="GO" id="GO:0003723">
    <property type="term" value="F:RNA binding"/>
    <property type="evidence" value="ECO:0007669"/>
    <property type="project" value="UniProtKB-UniRule"/>
</dbReference>
<feature type="region of interest" description="Disordered" evidence="9">
    <location>
        <begin position="323"/>
        <end position="347"/>
    </location>
</feature>
<keyword evidence="4 8" id="KW-0863">Zinc-finger</keyword>
<dbReference type="Pfam" id="PF05741">
    <property type="entry name" value="zf-nanos"/>
    <property type="match status" value="2"/>
</dbReference>
<feature type="region of interest" description="Disordered" evidence="9">
    <location>
        <begin position="230"/>
        <end position="264"/>
    </location>
</feature>
<keyword evidence="5" id="KW-0862">Zinc</keyword>
<evidence type="ECO:0000256" key="4">
    <source>
        <dbReference type="ARBA" id="ARBA00022771"/>
    </source>
</evidence>
<evidence type="ECO:0000313" key="12">
    <source>
        <dbReference type="Proteomes" id="UP001174136"/>
    </source>
</evidence>
<dbReference type="InterPro" id="IPR008705">
    <property type="entry name" value="Nanos/Xcar2"/>
</dbReference>
<feature type="compositionally biased region" description="Low complexity" evidence="9">
    <location>
        <begin position="323"/>
        <end position="334"/>
    </location>
</feature>
<dbReference type="GO" id="GO:0005737">
    <property type="term" value="C:cytoplasm"/>
    <property type="evidence" value="ECO:0007669"/>
    <property type="project" value="UniProtKB-SubCell"/>
</dbReference>
<dbReference type="GO" id="GO:0008270">
    <property type="term" value="F:zinc ion binding"/>
    <property type="evidence" value="ECO:0007669"/>
    <property type="project" value="UniProtKB-KW"/>
</dbReference>
<gene>
    <name evidence="11" type="primary">NANOS2_0</name>
    <name evidence="11" type="ORF">N1851_000577</name>
</gene>
<feature type="region of interest" description="Disordered" evidence="9">
    <location>
        <begin position="152"/>
        <end position="200"/>
    </location>
</feature>
<evidence type="ECO:0000256" key="3">
    <source>
        <dbReference type="ARBA" id="ARBA00022723"/>
    </source>
</evidence>
<dbReference type="AlphaFoldDB" id="A0AA47NDA5"/>
<sequence length="413" mass="43804">MCCCVSLNGSRSPCSTSAEPLGVAEPLQYLRGAPRGRDPPCSTSAEPLGVTEPLQYLRGAPRGRGAPAGSRSPCSTSAEPLGVAEVLQYLRGAPRGRGAPVEDLWRLKLDVARDGVICLTGHLCARSPRGQPETMLHFSFGVLGGARYKDHVGPETTAGFHTQERKNTQESKNKQQTTHKKQQTTNNKRQIKTPTEDMQRRHDHVVAAAPHFNMWRDYMGLALTVKRMRDAHETEHERQAHESQDGGGKGGKGGKGGGNGGGNGGGKGGGNGGGNGGGGVALFCRFCFRNGEAADVYTSHELRSGNGMRITCPILRAYTCPNNNAQAPHAPQAHESQDGGGKGGKGGGKGGGGVALFCRFCFRNGEAADVYTSHELRSGNARITCPILRAYTCPVCRATGDHAHTLRHCPYAK</sequence>
<evidence type="ECO:0000256" key="2">
    <source>
        <dbReference type="ARBA" id="ARBA00022490"/>
    </source>
</evidence>
<feature type="compositionally biased region" description="Gly residues" evidence="9">
    <location>
        <begin position="245"/>
        <end position="264"/>
    </location>
</feature>
<dbReference type="InterPro" id="IPR038129">
    <property type="entry name" value="Nanos_sf"/>
</dbReference>
<proteinExistence type="inferred from homology"/>
<feature type="compositionally biased region" description="Low complexity" evidence="9">
    <location>
        <begin position="58"/>
        <end position="73"/>
    </location>
</feature>
<keyword evidence="12" id="KW-1185">Reference proteome</keyword>
<evidence type="ECO:0000256" key="9">
    <source>
        <dbReference type="SAM" id="MobiDB-lite"/>
    </source>
</evidence>
<organism evidence="11 12">
    <name type="scientific">Merluccius polli</name>
    <name type="common">Benguela hake</name>
    <name type="synonym">Merluccius cadenati</name>
    <dbReference type="NCBI Taxonomy" id="89951"/>
    <lineage>
        <taxon>Eukaryota</taxon>
        <taxon>Metazoa</taxon>
        <taxon>Chordata</taxon>
        <taxon>Craniata</taxon>
        <taxon>Vertebrata</taxon>
        <taxon>Euteleostomi</taxon>
        <taxon>Actinopterygii</taxon>
        <taxon>Neopterygii</taxon>
        <taxon>Teleostei</taxon>
        <taxon>Neoteleostei</taxon>
        <taxon>Acanthomorphata</taxon>
        <taxon>Zeiogadaria</taxon>
        <taxon>Gadariae</taxon>
        <taxon>Gadiformes</taxon>
        <taxon>Gadoidei</taxon>
        <taxon>Merlucciidae</taxon>
        <taxon>Merluccius</taxon>
    </lineage>
</organism>
<comment type="subcellular location">
    <subcellularLocation>
        <location evidence="1">Cytoplasm</location>
    </subcellularLocation>
</comment>
<accession>A0AA47NDA5</accession>
<evidence type="ECO:0000259" key="10">
    <source>
        <dbReference type="PROSITE" id="PS51522"/>
    </source>
</evidence>
<feature type="domain" description="Nanos-type" evidence="10">
    <location>
        <begin position="357"/>
        <end position="411"/>
    </location>
</feature>
<keyword evidence="7 8" id="KW-0694">RNA-binding</keyword>
<keyword evidence="6 8" id="KW-0810">Translation regulation</keyword>
<protein>
    <submittedName>
        <fullName evidence="11">Nanos 2</fullName>
    </submittedName>
</protein>
<dbReference type="GO" id="GO:0006417">
    <property type="term" value="P:regulation of translation"/>
    <property type="evidence" value="ECO:0007669"/>
    <property type="project" value="UniProtKB-UniRule"/>
</dbReference>
<dbReference type="PROSITE" id="PS51522">
    <property type="entry name" value="ZF_NANOS"/>
    <property type="match status" value="2"/>
</dbReference>
<evidence type="ECO:0000256" key="6">
    <source>
        <dbReference type="ARBA" id="ARBA00022845"/>
    </source>
</evidence>
<dbReference type="Proteomes" id="UP001174136">
    <property type="component" value="Unassembled WGS sequence"/>
</dbReference>
<feature type="domain" description="Nanos-type" evidence="10">
    <location>
        <begin position="283"/>
        <end position="341"/>
    </location>
</feature>
<comment type="similarity">
    <text evidence="8">Belongs to the nanos family.</text>
</comment>
<evidence type="ECO:0000256" key="1">
    <source>
        <dbReference type="ARBA" id="ARBA00004496"/>
    </source>
</evidence>